<dbReference type="SMART" id="SM01054">
    <property type="entry name" value="CaM_binding"/>
    <property type="match status" value="2"/>
</dbReference>
<accession>A0AAE1X465</accession>
<feature type="region of interest" description="Disordered" evidence="1">
    <location>
        <begin position="346"/>
        <end position="368"/>
    </location>
</feature>
<feature type="compositionally biased region" description="Basic and acidic residues" evidence="1">
    <location>
        <begin position="932"/>
        <end position="947"/>
    </location>
</feature>
<feature type="compositionally biased region" description="Polar residues" evidence="1">
    <location>
        <begin position="759"/>
        <end position="777"/>
    </location>
</feature>
<dbReference type="PANTHER" id="PTHR33923">
    <property type="entry name" value="CALMODULIN-BINDING PROTEIN-RELATED"/>
    <property type="match status" value="1"/>
</dbReference>
<dbReference type="Pfam" id="PF07839">
    <property type="entry name" value="CaM_binding"/>
    <property type="match status" value="2"/>
</dbReference>
<keyword evidence="4" id="KW-1185">Reference proteome</keyword>
<name>A0AAE1X465_9LAMI</name>
<feature type="region of interest" description="Disordered" evidence="1">
    <location>
        <begin position="534"/>
        <end position="561"/>
    </location>
</feature>
<feature type="domain" description="Calmodulin-binding" evidence="2">
    <location>
        <begin position="404"/>
        <end position="518"/>
    </location>
</feature>
<feature type="region of interest" description="Disordered" evidence="1">
    <location>
        <begin position="614"/>
        <end position="696"/>
    </location>
</feature>
<dbReference type="InterPro" id="IPR044681">
    <property type="entry name" value="PICBP-like"/>
</dbReference>
<reference evidence="3" key="2">
    <citation type="journal article" date="2024" name="Plant">
        <title>Genomic evolution and insights into agronomic trait innovations of Sesamum species.</title>
        <authorList>
            <person name="Miao H."/>
            <person name="Wang L."/>
            <person name="Qu L."/>
            <person name="Liu H."/>
            <person name="Sun Y."/>
            <person name="Le M."/>
            <person name="Wang Q."/>
            <person name="Wei S."/>
            <person name="Zheng Y."/>
            <person name="Lin W."/>
            <person name="Duan Y."/>
            <person name="Cao H."/>
            <person name="Xiong S."/>
            <person name="Wang X."/>
            <person name="Wei L."/>
            <person name="Li C."/>
            <person name="Ma Q."/>
            <person name="Ju M."/>
            <person name="Zhao R."/>
            <person name="Li G."/>
            <person name="Mu C."/>
            <person name="Tian Q."/>
            <person name="Mei H."/>
            <person name="Zhang T."/>
            <person name="Gao T."/>
            <person name="Zhang H."/>
        </authorList>
    </citation>
    <scope>NUCLEOTIDE SEQUENCE</scope>
    <source>
        <strain evidence="3">K16</strain>
    </source>
</reference>
<feature type="compositionally biased region" description="Basic and acidic residues" evidence="1">
    <location>
        <begin position="302"/>
        <end position="313"/>
    </location>
</feature>
<feature type="region of interest" description="Disordered" evidence="1">
    <location>
        <begin position="811"/>
        <end position="847"/>
    </location>
</feature>
<feature type="compositionally biased region" description="Basic and acidic residues" evidence="1">
    <location>
        <begin position="651"/>
        <end position="660"/>
    </location>
</feature>
<feature type="region of interest" description="Disordered" evidence="1">
    <location>
        <begin position="398"/>
        <end position="424"/>
    </location>
</feature>
<evidence type="ECO:0000313" key="4">
    <source>
        <dbReference type="Proteomes" id="UP001289374"/>
    </source>
</evidence>
<dbReference type="AlphaFoldDB" id="A0AAE1X465"/>
<feature type="compositionally biased region" description="Basic and acidic residues" evidence="1">
    <location>
        <begin position="544"/>
        <end position="559"/>
    </location>
</feature>
<feature type="region of interest" description="Disordered" evidence="1">
    <location>
        <begin position="922"/>
        <end position="948"/>
    </location>
</feature>
<feature type="compositionally biased region" description="Low complexity" evidence="1">
    <location>
        <begin position="166"/>
        <end position="183"/>
    </location>
</feature>
<feature type="compositionally biased region" description="Polar residues" evidence="1">
    <location>
        <begin position="534"/>
        <end position="543"/>
    </location>
</feature>
<feature type="region of interest" description="Disordered" evidence="1">
    <location>
        <begin position="1"/>
        <end position="23"/>
    </location>
</feature>
<feature type="compositionally biased region" description="Polar residues" evidence="1">
    <location>
        <begin position="890"/>
        <end position="908"/>
    </location>
</feature>
<feature type="region of interest" description="Disordered" evidence="1">
    <location>
        <begin position="278"/>
        <end position="313"/>
    </location>
</feature>
<feature type="compositionally biased region" description="Low complexity" evidence="1">
    <location>
        <begin position="879"/>
        <end position="888"/>
    </location>
</feature>
<reference evidence="3" key="1">
    <citation type="submission" date="2020-06" db="EMBL/GenBank/DDBJ databases">
        <authorList>
            <person name="Li T."/>
            <person name="Hu X."/>
            <person name="Zhang T."/>
            <person name="Song X."/>
            <person name="Zhang H."/>
            <person name="Dai N."/>
            <person name="Sheng W."/>
            <person name="Hou X."/>
            <person name="Wei L."/>
        </authorList>
    </citation>
    <scope>NUCLEOTIDE SEQUENCE</scope>
    <source>
        <strain evidence="3">K16</strain>
        <tissue evidence="3">Leaf</tissue>
    </source>
</reference>
<protein>
    <submittedName>
        <fullName evidence="3">Calmodulin binding protein PICBP</fullName>
    </submittedName>
</protein>
<feature type="compositionally biased region" description="Basic and acidic residues" evidence="1">
    <location>
        <begin position="411"/>
        <end position="424"/>
    </location>
</feature>
<feature type="compositionally biased region" description="Polar residues" evidence="1">
    <location>
        <begin position="832"/>
        <end position="847"/>
    </location>
</feature>
<feature type="compositionally biased region" description="Polar residues" evidence="1">
    <location>
        <begin position="346"/>
        <end position="358"/>
    </location>
</feature>
<sequence>MIPETESRPGATQSRTKHKNRPKTEIVPIVETLDCGRVGDGSRVENDNSLELHGERESQLFGDVRDEILESGLLEVAFGETSFPERSYSENLDILRKYSSPEQELGGTYFLVNGYCLRCICQCHIKEQVWSNSGQADANLSLHKLASSSPDNGFKDEIPENENTDVSDTSSSASTEDTANEASNRGCPETPATPSERQRPIDCNGDEEGDITTESTSYGDSRANEAAQVKDSETNCPTDRGGKLRFSRRSHMSMWQLIHEHMSSNLLAAESAEKQLQGFDGESPVDGSGSLPAKESSTSGRELADSHKGTVNKDSEVQDIEDHKLFAIKLVREAIEKVLLPEVQDQASDDNQSITGKNATRPELSETNQSEVCMQEDYGETDAHRADNNLLSDLEDESHIIDDDSGQEITENNKKVVSKSENKGPKNWSNLKKWILLQRFIRELEKVTKLNARKTRPLALDPEPEAEKVSLRPQTVDGKKNAEEWMLDYALRQAVGQLAPTQKRKVALLVKGFERVVPTQEDPQVQFRIPRIKSNGSDISSTSHKADHSVSDGHGRSKEGVPINRTTMLYQETCARLTEKTKRLYDTNDNSGESSVKFQSSVDERTGKLTSIMKSVLPSSEENNPRETAGGHIDANDVSKSEYANGNIKSEGPESEKEEASLTTQSLILDGNGKSSVTERTGPASHPESLEKNMADETQKEAVPTTHLPTESLILDVNGKSEATVGTIGPVSHPESLEKKMAEQAEKVAIPTAQRLQEDATSNRMEGQTKHGGQSCTETDRKNHIKMWHRIYQHVVSNIAERVGNQLLDGADDDEVEDSKSPEKNTGECFNVQPTDDSSETNHVTSNLSGAFTKSDALKLIKEAVDEILQPEIQDDSSDTQSVTSESISDQDFSDSNFTEIGGQNFSSEDGVLMDEEGQSWMHDSVSTQNETKAESKVSKESHEQPKAKNWSKLKKLILLKRSIKALENARKLKPQPQEPEKNETKCQMTDERRKAEQWMIDYAVQHIVTKLTPARKRRVSMLVEAFEAVIPFPDM</sequence>
<gene>
    <name evidence="3" type="ORF">Sango_0849200</name>
</gene>
<dbReference type="PANTHER" id="PTHR33923:SF3">
    <property type="entry name" value="CALMODULIN BINDING PROTEIN PICBP"/>
    <property type="match status" value="1"/>
</dbReference>
<evidence type="ECO:0000256" key="1">
    <source>
        <dbReference type="SAM" id="MobiDB-lite"/>
    </source>
</evidence>
<dbReference type="GO" id="GO:0005516">
    <property type="term" value="F:calmodulin binding"/>
    <property type="evidence" value="ECO:0007669"/>
    <property type="project" value="InterPro"/>
</dbReference>
<feature type="region of interest" description="Disordered" evidence="1">
    <location>
        <begin position="757"/>
        <end position="777"/>
    </location>
</feature>
<feature type="region of interest" description="Disordered" evidence="1">
    <location>
        <begin position="149"/>
        <end position="244"/>
    </location>
</feature>
<dbReference type="InterPro" id="IPR012417">
    <property type="entry name" value="CaM-bd_dom_pln"/>
</dbReference>
<proteinExistence type="predicted"/>
<evidence type="ECO:0000313" key="3">
    <source>
        <dbReference type="EMBL" id="KAK4404806.1"/>
    </source>
</evidence>
<feature type="domain" description="Calmodulin-binding" evidence="2">
    <location>
        <begin position="927"/>
        <end position="1032"/>
    </location>
</feature>
<feature type="region of interest" description="Disordered" evidence="1">
    <location>
        <begin position="871"/>
        <end position="910"/>
    </location>
</feature>
<evidence type="ECO:0000259" key="2">
    <source>
        <dbReference type="SMART" id="SM01054"/>
    </source>
</evidence>
<dbReference type="Proteomes" id="UP001289374">
    <property type="component" value="Unassembled WGS sequence"/>
</dbReference>
<feature type="compositionally biased region" description="Polar residues" evidence="1">
    <location>
        <begin position="661"/>
        <end position="679"/>
    </location>
</feature>
<organism evidence="3 4">
    <name type="scientific">Sesamum angolense</name>
    <dbReference type="NCBI Taxonomy" id="2727404"/>
    <lineage>
        <taxon>Eukaryota</taxon>
        <taxon>Viridiplantae</taxon>
        <taxon>Streptophyta</taxon>
        <taxon>Embryophyta</taxon>
        <taxon>Tracheophyta</taxon>
        <taxon>Spermatophyta</taxon>
        <taxon>Magnoliopsida</taxon>
        <taxon>eudicotyledons</taxon>
        <taxon>Gunneridae</taxon>
        <taxon>Pentapetalae</taxon>
        <taxon>asterids</taxon>
        <taxon>lamiids</taxon>
        <taxon>Lamiales</taxon>
        <taxon>Pedaliaceae</taxon>
        <taxon>Sesamum</taxon>
    </lineage>
</organism>
<comment type="caution">
    <text evidence="3">The sequence shown here is derived from an EMBL/GenBank/DDBJ whole genome shotgun (WGS) entry which is preliminary data.</text>
</comment>
<dbReference type="EMBL" id="JACGWL010000004">
    <property type="protein sequence ID" value="KAK4404806.1"/>
    <property type="molecule type" value="Genomic_DNA"/>
</dbReference>